<dbReference type="AlphaFoldDB" id="A0A8E2J5B7"/>
<reference evidence="2 3" key="1">
    <citation type="submission" date="2016-07" db="EMBL/GenBank/DDBJ databases">
        <title>Draft genome of the white-rot fungus Obba rivulosa 3A-2.</title>
        <authorList>
            <consortium name="DOE Joint Genome Institute"/>
            <person name="Miettinen O."/>
            <person name="Riley R."/>
            <person name="Acob R."/>
            <person name="Barry K."/>
            <person name="Cullen D."/>
            <person name="De Vries R."/>
            <person name="Hainaut M."/>
            <person name="Hatakka A."/>
            <person name="Henrissat B."/>
            <person name="Hilden K."/>
            <person name="Kuo R."/>
            <person name="Labutti K."/>
            <person name="Lipzen A."/>
            <person name="Makela M.R."/>
            <person name="Sandor L."/>
            <person name="Spatafora J.W."/>
            <person name="Grigoriev I.V."/>
            <person name="Hibbett D.S."/>
        </authorList>
    </citation>
    <scope>NUCLEOTIDE SEQUENCE [LARGE SCALE GENOMIC DNA]</scope>
    <source>
        <strain evidence="2 3">3A-2</strain>
    </source>
</reference>
<dbReference type="Pfam" id="PF20231">
    <property type="entry name" value="DUF6589"/>
    <property type="match status" value="1"/>
</dbReference>
<dbReference type="OrthoDB" id="2496395at2759"/>
<feature type="domain" description="DUF6589" evidence="1">
    <location>
        <begin position="26"/>
        <end position="82"/>
    </location>
</feature>
<dbReference type="Proteomes" id="UP000250043">
    <property type="component" value="Unassembled WGS sequence"/>
</dbReference>
<evidence type="ECO:0000259" key="1">
    <source>
        <dbReference type="Pfam" id="PF20231"/>
    </source>
</evidence>
<evidence type="ECO:0000313" key="2">
    <source>
        <dbReference type="EMBL" id="OCH94911.1"/>
    </source>
</evidence>
<evidence type="ECO:0000313" key="3">
    <source>
        <dbReference type="Proteomes" id="UP000250043"/>
    </source>
</evidence>
<gene>
    <name evidence="2" type="ORF">OBBRIDRAFT_800945</name>
</gene>
<keyword evidence="3" id="KW-1185">Reference proteome</keyword>
<name>A0A8E2J5B7_9APHY</name>
<dbReference type="EMBL" id="KV722340">
    <property type="protein sequence ID" value="OCH94911.1"/>
    <property type="molecule type" value="Genomic_DNA"/>
</dbReference>
<proteinExistence type="predicted"/>
<dbReference type="InterPro" id="IPR046496">
    <property type="entry name" value="DUF6589"/>
</dbReference>
<organism evidence="2 3">
    <name type="scientific">Obba rivulosa</name>
    <dbReference type="NCBI Taxonomy" id="1052685"/>
    <lineage>
        <taxon>Eukaryota</taxon>
        <taxon>Fungi</taxon>
        <taxon>Dikarya</taxon>
        <taxon>Basidiomycota</taxon>
        <taxon>Agaricomycotina</taxon>
        <taxon>Agaricomycetes</taxon>
        <taxon>Polyporales</taxon>
        <taxon>Gelatoporiaceae</taxon>
        <taxon>Obba</taxon>
    </lineage>
</organism>
<sequence>MHVPKRIWSVRWLDSLRVHLAMGMVILNLQEFTDGIKAEYFGRIILILKVLALAYRGSGQTKYAYELLYLIHNPEHVWLKPLSPPDNVQSSGKQLFMGMTADDCAMHQYAKAACDTDELNPHIRFLPNPSGSTAPVLISCAWPPALWSDS</sequence>
<accession>A0A8E2J5B7</accession>
<protein>
    <recommendedName>
        <fullName evidence="1">DUF6589 domain-containing protein</fullName>
    </recommendedName>
</protein>